<dbReference type="SUPFAM" id="SSF46689">
    <property type="entry name" value="Homeodomain-like"/>
    <property type="match status" value="1"/>
</dbReference>
<dbReference type="InterPro" id="IPR009057">
    <property type="entry name" value="Homeodomain-like_sf"/>
</dbReference>
<name>A0A6J4UZ85_9DEIN</name>
<gene>
    <name evidence="1" type="ORF">AVDCRST_MAG86-616</name>
</gene>
<protein>
    <submittedName>
        <fullName evidence="1">Uncharacterized protein</fullName>
    </submittedName>
</protein>
<proteinExistence type="predicted"/>
<dbReference type="AlphaFoldDB" id="A0A6J4UZ85"/>
<dbReference type="EMBL" id="CADCWP010000041">
    <property type="protein sequence ID" value="CAA9560932.1"/>
    <property type="molecule type" value="Genomic_DNA"/>
</dbReference>
<dbReference type="Pfam" id="PF13565">
    <property type="entry name" value="HTH_32"/>
    <property type="match status" value="1"/>
</dbReference>
<accession>A0A6J4UZ85</accession>
<reference evidence="1" key="1">
    <citation type="submission" date="2020-02" db="EMBL/GenBank/DDBJ databases">
        <authorList>
            <person name="Meier V. D."/>
        </authorList>
    </citation>
    <scope>NUCLEOTIDE SEQUENCE</scope>
    <source>
        <strain evidence="1">AVDCRST_MAG86</strain>
    </source>
</reference>
<organism evidence="1">
    <name type="scientific">uncultured Truepera sp</name>
    <dbReference type="NCBI Taxonomy" id="543023"/>
    <lineage>
        <taxon>Bacteria</taxon>
        <taxon>Thermotogati</taxon>
        <taxon>Deinococcota</taxon>
        <taxon>Deinococci</taxon>
        <taxon>Trueperales</taxon>
        <taxon>Trueperaceae</taxon>
        <taxon>Truepera</taxon>
        <taxon>environmental samples</taxon>
    </lineage>
</organism>
<sequence length="116" mass="12936">MAYSVDLRKRVVAGVLEQELSIGEAAKLFQVGTATVERYLRRFRESGDFTPRTSPGRPRLLDAAQEQQLKQQLEQDNDLGLRARCAQLKQSSGVVLSEATMSRCIARLGVTRKKDA</sequence>
<evidence type="ECO:0000313" key="1">
    <source>
        <dbReference type="EMBL" id="CAA9560932.1"/>
    </source>
</evidence>